<evidence type="ECO:0000256" key="7">
    <source>
        <dbReference type="ARBA" id="ARBA00023012"/>
    </source>
</evidence>
<dbReference type="PANTHER" id="PTHR43711">
    <property type="entry name" value="TWO-COMPONENT HISTIDINE KINASE"/>
    <property type="match status" value="1"/>
</dbReference>
<evidence type="ECO:0000256" key="1">
    <source>
        <dbReference type="ARBA" id="ARBA00000085"/>
    </source>
</evidence>
<dbReference type="InterPro" id="IPR003594">
    <property type="entry name" value="HATPase_dom"/>
</dbReference>
<evidence type="ECO:0000256" key="4">
    <source>
        <dbReference type="ARBA" id="ARBA00022553"/>
    </source>
</evidence>
<keyword evidence="9" id="KW-1133">Transmembrane helix</keyword>
<feature type="transmembrane region" description="Helical" evidence="9">
    <location>
        <begin position="57"/>
        <end position="78"/>
    </location>
</feature>
<dbReference type="GO" id="GO:0016020">
    <property type="term" value="C:membrane"/>
    <property type="evidence" value="ECO:0007669"/>
    <property type="project" value="UniProtKB-SubCell"/>
</dbReference>
<dbReference type="SUPFAM" id="SSF55874">
    <property type="entry name" value="ATPase domain of HSP90 chaperone/DNA topoisomerase II/histidine kinase"/>
    <property type="match status" value="1"/>
</dbReference>
<evidence type="ECO:0000256" key="9">
    <source>
        <dbReference type="SAM" id="Phobius"/>
    </source>
</evidence>
<dbReference type="PANTHER" id="PTHR43711:SF26">
    <property type="entry name" value="SENSOR HISTIDINE KINASE RCSC"/>
    <property type="match status" value="1"/>
</dbReference>
<dbReference type="FunFam" id="1.10.287.130:FF:000001">
    <property type="entry name" value="Two-component sensor histidine kinase"/>
    <property type="match status" value="1"/>
</dbReference>
<evidence type="ECO:0000259" key="10">
    <source>
        <dbReference type="PROSITE" id="PS50109"/>
    </source>
</evidence>
<dbReference type="SMART" id="SM00387">
    <property type="entry name" value="HATPase_c"/>
    <property type="match status" value="1"/>
</dbReference>
<dbReference type="Pfam" id="PF00512">
    <property type="entry name" value="HisKA"/>
    <property type="match status" value="1"/>
</dbReference>
<evidence type="ECO:0000256" key="3">
    <source>
        <dbReference type="ARBA" id="ARBA00012438"/>
    </source>
</evidence>
<keyword evidence="5" id="KW-0808">Transferase</keyword>
<comment type="catalytic activity">
    <reaction evidence="1">
        <text>ATP + protein L-histidine = ADP + protein N-phospho-L-histidine.</text>
        <dbReference type="EC" id="2.7.13.3"/>
    </reaction>
</comment>
<dbReference type="InterPro" id="IPR050736">
    <property type="entry name" value="Sensor_HK_Regulatory"/>
</dbReference>
<feature type="transmembrane region" description="Helical" evidence="9">
    <location>
        <begin position="12"/>
        <end position="37"/>
    </location>
</feature>
<evidence type="ECO:0000256" key="2">
    <source>
        <dbReference type="ARBA" id="ARBA00004370"/>
    </source>
</evidence>
<evidence type="ECO:0000256" key="6">
    <source>
        <dbReference type="ARBA" id="ARBA00022777"/>
    </source>
</evidence>
<reference evidence="12" key="2">
    <citation type="journal article" date="2021" name="PeerJ">
        <title>Extensive microbial diversity within the chicken gut microbiome revealed by metagenomics and culture.</title>
        <authorList>
            <person name="Gilroy R."/>
            <person name="Ravi A."/>
            <person name="Getino M."/>
            <person name="Pursley I."/>
            <person name="Horton D.L."/>
            <person name="Alikhan N.F."/>
            <person name="Baker D."/>
            <person name="Gharbi K."/>
            <person name="Hall N."/>
            <person name="Watson M."/>
            <person name="Adriaenssens E.M."/>
            <person name="Foster-Nyarko E."/>
            <person name="Jarju S."/>
            <person name="Secka A."/>
            <person name="Antonio M."/>
            <person name="Oren A."/>
            <person name="Chaudhuri R.R."/>
            <person name="La Ragione R."/>
            <person name="Hildebrand F."/>
            <person name="Pallen M.J."/>
        </authorList>
    </citation>
    <scope>NUCLEOTIDE SEQUENCE</scope>
    <source>
        <strain evidence="12">CHK195-11698</strain>
    </source>
</reference>
<keyword evidence="4" id="KW-0597">Phosphoprotein</keyword>
<dbReference type="InterPro" id="IPR005467">
    <property type="entry name" value="His_kinase_dom"/>
</dbReference>
<dbReference type="Gene3D" id="3.30.565.10">
    <property type="entry name" value="Histidine kinase-like ATPase, C-terminal domain"/>
    <property type="match status" value="1"/>
</dbReference>
<evidence type="ECO:0000256" key="8">
    <source>
        <dbReference type="ARBA" id="ARBA00023136"/>
    </source>
</evidence>
<dbReference type="InterPro" id="IPR036890">
    <property type="entry name" value="HATPase_C_sf"/>
</dbReference>
<dbReference type="InterPro" id="IPR003661">
    <property type="entry name" value="HisK_dim/P_dom"/>
</dbReference>
<dbReference type="SMART" id="SM00388">
    <property type="entry name" value="HisKA"/>
    <property type="match status" value="1"/>
</dbReference>
<keyword evidence="8 9" id="KW-0472">Membrane</keyword>
<dbReference type="EC" id="2.7.13.3" evidence="3"/>
<keyword evidence="7" id="KW-0902">Two-component regulatory system</keyword>
<dbReference type="AlphaFoldDB" id="A0A9D1HMS5"/>
<proteinExistence type="predicted"/>
<protein>
    <recommendedName>
        <fullName evidence="3">histidine kinase</fullName>
        <ecNumber evidence="3">2.7.13.3</ecNumber>
    </recommendedName>
</protein>
<dbReference type="PRINTS" id="PR00344">
    <property type="entry name" value="BCTRLSENSOR"/>
</dbReference>
<feature type="domain" description="Histidine kinase" evidence="10">
    <location>
        <begin position="146"/>
        <end position="360"/>
    </location>
</feature>
<evidence type="ECO:0000313" key="13">
    <source>
        <dbReference type="Proteomes" id="UP000824175"/>
    </source>
</evidence>
<dbReference type="InterPro" id="IPR036097">
    <property type="entry name" value="HisK_dim/P_sf"/>
</dbReference>
<dbReference type="SUPFAM" id="SSF47384">
    <property type="entry name" value="Homodimeric domain of signal transducing histidine kinase"/>
    <property type="match status" value="1"/>
</dbReference>
<organism evidence="12 13">
    <name type="scientific">Candidatus Fimiplasma intestinipullorum</name>
    <dbReference type="NCBI Taxonomy" id="2840825"/>
    <lineage>
        <taxon>Bacteria</taxon>
        <taxon>Bacillati</taxon>
        <taxon>Bacillota</taxon>
        <taxon>Clostridia</taxon>
        <taxon>Eubacteriales</taxon>
        <taxon>Candidatus Fimiplasma</taxon>
    </lineage>
</organism>
<comment type="caution">
    <text evidence="12">The sequence shown here is derived from an EMBL/GenBank/DDBJ whole genome shotgun (WGS) entry which is preliminary data.</text>
</comment>
<dbReference type="Proteomes" id="UP000824175">
    <property type="component" value="Unassembled WGS sequence"/>
</dbReference>
<feature type="domain" description="HAMP" evidence="11">
    <location>
        <begin position="82"/>
        <end position="138"/>
    </location>
</feature>
<dbReference type="CDD" id="cd06225">
    <property type="entry name" value="HAMP"/>
    <property type="match status" value="1"/>
</dbReference>
<evidence type="ECO:0000313" key="12">
    <source>
        <dbReference type="EMBL" id="HIU13278.1"/>
    </source>
</evidence>
<dbReference type="EMBL" id="DVMJ01000035">
    <property type="protein sequence ID" value="HIU13278.1"/>
    <property type="molecule type" value="Genomic_DNA"/>
</dbReference>
<sequence length="364" mass="41299">MKRSQKERMSWLILTLRSYVIFFVLMCFIITCSMLLFLNQMTRVTGIELMEEHIRKAALLTFLNIILLSLLCTVIDAIRRHLLVERPVKRIVEGCQRLMAGDLSVRIHKTALLDPYNGFDTVIDYINEMAEELSKMETLRTDFIANVSHELKTPMTVIQNYATLLQQPNLSEDKRQAYASAMMDTSKRLTSMITNILKLNKLENQTIYPNTQTYDLGEQLCECLLGFEELWEDKHLDIQTDIAEGVQMRADPELLFLVWNNLFSNAIKFTEPGGTVSLCLKTTPTLAVVEVKDTGCGIPAEVGEHIFEKFYQGDTSHITQGNGLGLALVRRVIDIMHGDISVTSEVGKGSLFIVRLERVQDGSI</sequence>
<accession>A0A9D1HMS5</accession>
<comment type="subcellular location">
    <subcellularLocation>
        <location evidence="2">Membrane</location>
    </subcellularLocation>
</comment>
<keyword evidence="6 12" id="KW-0418">Kinase</keyword>
<keyword evidence="9" id="KW-0812">Transmembrane</keyword>
<dbReference type="GO" id="GO:0000155">
    <property type="term" value="F:phosphorelay sensor kinase activity"/>
    <property type="evidence" value="ECO:0007669"/>
    <property type="project" value="InterPro"/>
</dbReference>
<dbReference type="PROSITE" id="PS50109">
    <property type="entry name" value="HIS_KIN"/>
    <property type="match status" value="1"/>
</dbReference>
<reference evidence="12" key="1">
    <citation type="submission" date="2020-10" db="EMBL/GenBank/DDBJ databases">
        <authorList>
            <person name="Gilroy R."/>
        </authorList>
    </citation>
    <scope>NUCLEOTIDE SEQUENCE</scope>
    <source>
        <strain evidence="12">CHK195-11698</strain>
    </source>
</reference>
<dbReference type="InterPro" id="IPR003660">
    <property type="entry name" value="HAMP_dom"/>
</dbReference>
<dbReference type="Gene3D" id="1.10.287.130">
    <property type="match status" value="1"/>
</dbReference>
<dbReference type="InterPro" id="IPR004358">
    <property type="entry name" value="Sig_transdc_His_kin-like_C"/>
</dbReference>
<dbReference type="FunFam" id="3.30.565.10:FF:000006">
    <property type="entry name" value="Sensor histidine kinase WalK"/>
    <property type="match status" value="1"/>
</dbReference>
<name>A0A9D1HMS5_9FIRM</name>
<gene>
    <name evidence="12" type="ORF">IAD15_04335</name>
</gene>
<evidence type="ECO:0000256" key="5">
    <source>
        <dbReference type="ARBA" id="ARBA00022679"/>
    </source>
</evidence>
<dbReference type="Pfam" id="PF02518">
    <property type="entry name" value="HATPase_c"/>
    <property type="match status" value="1"/>
</dbReference>
<dbReference type="PROSITE" id="PS50885">
    <property type="entry name" value="HAMP"/>
    <property type="match status" value="1"/>
</dbReference>
<evidence type="ECO:0000259" key="11">
    <source>
        <dbReference type="PROSITE" id="PS50885"/>
    </source>
</evidence>
<dbReference type="CDD" id="cd00075">
    <property type="entry name" value="HATPase"/>
    <property type="match status" value="1"/>
</dbReference>
<dbReference type="CDD" id="cd00082">
    <property type="entry name" value="HisKA"/>
    <property type="match status" value="1"/>
</dbReference>